<reference evidence="1 2" key="2">
    <citation type="submission" date="2020-03" db="EMBL/GenBank/DDBJ databases">
        <authorList>
            <person name="Ichikawa N."/>
            <person name="Kimura A."/>
            <person name="Kitahashi Y."/>
            <person name="Uohara A."/>
        </authorList>
    </citation>
    <scope>NUCLEOTIDE SEQUENCE [LARGE SCALE GENOMIC DNA]</scope>
    <source>
        <strain evidence="1 2">NBRC 107702</strain>
    </source>
</reference>
<evidence type="ECO:0008006" key="3">
    <source>
        <dbReference type="Google" id="ProtNLM"/>
    </source>
</evidence>
<gene>
    <name evidence="1" type="ORF">Pflav_073100</name>
</gene>
<dbReference type="KEGG" id="pfla:Pflav_073100"/>
<dbReference type="Proteomes" id="UP000502508">
    <property type="component" value="Chromosome"/>
</dbReference>
<reference evidence="1 2" key="1">
    <citation type="submission" date="2020-03" db="EMBL/GenBank/DDBJ databases">
        <title>Whole genome shotgun sequence of Phytohabitans flavus NBRC 107702.</title>
        <authorList>
            <person name="Komaki H."/>
            <person name="Tamura T."/>
        </authorList>
    </citation>
    <scope>NUCLEOTIDE SEQUENCE [LARGE SCALE GENOMIC DNA]</scope>
    <source>
        <strain evidence="1 2">NBRC 107702</strain>
    </source>
</reference>
<name>A0A6F8Y4B4_9ACTN</name>
<evidence type="ECO:0000313" key="2">
    <source>
        <dbReference type="Proteomes" id="UP000502508"/>
    </source>
</evidence>
<sequence>MAVAFDAHVLKVLIASPGDTRDERDAVERALHAWNADRAEREQVVLLPRRWETNAVPRLGSRGQSVINEQLVDTSDIVVALFDSRLGMATEAAVSGTAEEIQRSHDSGRPVHVYFSEEPIPREADLEQVKALEDFKRTLMPLGLLGTYVSPDDLGYKVRQAIESDLGHLNLGAVVRGSAAADHAVLRASYTYEREPYVDSKGRTKYRTRAERLIVRNIGVRTAEQVHVEIRALQPEDSAPILHGKERPDIIPSGEFGWPLLVMAGTSRAIEVVMSWTEDDQEHLEKQHVAF</sequence>
<keyword evidence="2" id="KW-1185">Reference proteome</keyword>
<proteinExistence type="predicted"/>
<accession>A0A6F8Y4B4</accession>
<dbReference type="EMBL" id="AP022870">
    <property type="protein sequence ID" value="BCB80900.1"/>
    <property type="molecule type" value="Genomic_DNA"/>
</dbReference>
<evidence type="ECO:0000313" key="1">
    <source>
        <dbReference type="EMBL" id="BCB80900.1"/>
    </source>
</evidence>
<organism evidence="1 2">
    <name type="scientific">Phytohabitans flavus</name>
    <dbReference type="NCBI Taxonomy" id="1076124"/>
    <lineage>
        <taxon>Bacteria</taxon>
        <taxon>Bacillati</taxon>
        <taxon>Actinomycetota</taxon>
        <taxon>Actinomycetes</taxon>
        <taxon>Micromonosporales</taxon>
        <taxon>Micromonosporaceae</taxon>
    </lineage>
</organism>
<protein>
    <recommendedName>
        <fullName evidence="3">DUF4062 domain-containing protein</fullName>
    </recommendedName>
</protein>
<dbReference type="AlphaFoldDB" id="A0A6F8Y4B4"/>